<dbReference type="RefSeq" id="WP_096575524.1">
    <property type="nucleotide sequence ID" value="NZ_CAWNJS010000001.1"/>
</dbReference>
<feature type="transmembrane region" description="Helical" evidence="1">
    <location>
        <begin position="162"/>
        <end position="186"/>
    </location>
</feature>
<dbReference type="GO" id="GO:0050613">
    <property type="term" value="F:Delta14-sterol reductase activity"/>
    <property type="evidence" value="ECO:0007669"/>
    <property type="project" value="TreeGrafter"/>
</dbReference>
<protein>
    <recommendedName>
        <fullName evidence="4">Steroid 5-alpha reductase C-terminal domain-containing protein</fullName>
    </recommendedName>
</protein>
<dbReference type="Gene3D" id="1.20.120.1630">
    <property type="match status" value="1"/>
</dbReference>
<keyword evidence="1" id="KW-1133">Transmembrane helix</keyword>
<dbReference type="KEGG" id="ttq:NIES37_22030"/>
<accession>A0A1Z4MXP7</accession>
<dbReference type="GO" id="GO:0016126">
    <property type="term" value="P:sterol biosynthetic process"/>
    <property type="evidence" value="ECO:0007669"/>
    <property type="project" value="TreeGrafter"/>
</dbReference>
<keyword evidence="3" id="KW-1185">Reference proteome</keyword>
<evidence type="ECO:0000313" key="2">
    <source>
        <dbReference type="EMBL" id="BAY98255.1"/>
    </source>
</evidence>
<name>A0A1Z4MXP7_9CYAN</name>
<organism evidence="2 3">
    <name type="scientific">Tolypothrix tenuis PCC 7101</name>
    <dbReference type="NCBI Taxonomy" id="231146"/>
    <lineage>
        <taxon>Bacteria</taxon>
        <taxon>Bacillati</taxon>
        <taxon>Cyanobacteriota</taxon>
        <taxon>Cyanophyceae</taxon>
        <taxon>Nostocales</taxon>
        <taxon>Tolypothrichaceae</taxon>
        <taxon>Tolypothrix</taxon>
    </lineage>
</organism>
<dbReference type="EMBL" id="AP018248">
    <property type="protein sequence ID" value="BAY98255.1"/>
    <property type="molecule type" value="Genomic_DNA"/>
</dbReference>
<reference evidence="2 3" key="1">
    <citation type="submission" date="2017-06" db="EMBL/GenBank/DDBJ databases">
        <title>Genome sequencing of cyanobaciteial culture collection at National Institute for Environmental Studies (NIES).</title>
        <authorList>
            <person name="Hirose Y."/>
            <person name="Shimura Y."/>
            <person name="Fujisawa T."/>
            <person name="Nakamura Y."/>
            <person name="Kawachi M."/>
        </authorList>
    </citation>
    <scope>NUCLEOTIDE SEQUENCE [LARGE SCALE GENOMIC DNA]</scope>
    <source>
        <strain evidence="2 3">NIES-37</strain>
    </source>
</reference>
<feature type="transmembrane region" description="Helical" evidence="1">
    <location>
        <begin position="80"/>
        <end position="99"/>
    </location>
</feature>
<dbReference type="PANTHER" id="PTHR21257">
    <property type="entry name" value="DELTA(14)-STEROL REDUCTASE"/>
    <property type="match status" value="1"/>
</dbReference>
<dbReference type="Pfam" id="PF06966">
    <property type="entry name" value="DUF1295"/>
    <property type="match status" value="1"/>
</dbReference>
<feature type="transmembrane region" description="Helical" evidence="1">
    <location>
        <begin position="44"/>
        <end position="59"/>
    </location>
</feature>
<evidence type="ECO:0008006" key="4">
    <source>
        <dbReference type="Google" id="ProtNLM"/>
    </source>
</evidence>
<evidence type="ECO:0000256" key="1">
    <source>
        <dbReference type="SAM" id="Phobius"/>
    </source>
</evidence>
<evidence type="ECO:0000313" key="3">
    <source>
        <dbReference type="Proteomes" id="UP000218785"/>
    </source>
</evidence>
<proteinExistence type="predicted"/>
<keyword evidence="1" id="KW-0812">Transmembrane</keyword>
<feature type="transmembrane region" description="Helical" evidence="1">
    <location>
        <begin position="12"/>
        <end position="38"/>
    </location>
</feature>
<dbReference type="Proteomes" id="UP000218785">
    <property type="component" value="Chromosome"/>
</dbReference>
<dbReference type="PANTHER" id="PTHR21257:SF52">
    <property type="entry name" value="DELTA(14)-STEROL REDUCTASE TM7SF2"/>
    <property type="match status" value="1"/>
</dbReference>
<dbReference type="InterPro" id="IPR010721">
    <property type="entry name" value="UstE-like"/>
</dbReference>
<dbReference type="AlphaFoldDB" id="A0A1Z4MXP7"/>
<gene>
    <name evidence="2" type="ORF">NIES37_22030</name>
</gene>
<keyword evidence="1" id="KW-0472">Membrane</keyword>
<sequence>MENTANAEKTGLTALTAINIAKVITIILLLIFAVVFGIQDLRQVIYLCLHISYCLWWLLEQWFYPQRRQIFNEPIGISRFLFALLFVGVLYALPGYLAFTNPIPLSITATAIALPLYTFGTLINATADVQKLTAKDYGAGLVRDGIWRFSRNINYFGDLLRYLSFSVVAGSPWAYLLPGIVFAIYLQRVSQKEQSMSAKYPDYDEYQKSSARLIPFIW</sequence>